<dbReference type="RefSeq" id="WP_212941211.1">
    <property type="nucleotide sequence ID" value="NZ_BORR01000015.1"/>
</dbReference>
<organism evidence="3 4">
    <name type="scientific">Paenibacillus antibioticophila</name>
    <dbReference type="NCBI Taxonomy" id="1274374"/>
    <lineage>
        <taxon>Bacteria</taxon>
        <taxon>Bacillati</taxon>
        <taxon>Bacillota</taxon>
        <taxon>Bacilli</taxon>
        <taxon>Bacillales</taxon>
        <taxon>Paenibacillaceae</taxon>
        <taxon>Paenibacillus</taxon>
    </lineage>
</organism>
<evidence type="ECO:0000313" key="3">
    <source>
        <dbReference type="EMBL" id="GIO38790.1"/>
    </source>
</evidence>
<dbReference type="Proteomes" id="UP000681162">
    <property type="component" value="Unassembled WGS sequence"/>
</dbReference>
<dbReference type="Pfam" id="PF13524">
    <property type="entry name" value="Glyco_trans_1_2"/>
    <property type="match status" value="1"/>
</dbReference>
<sequence>MLAKPYGETEIVRKRSGRARQPKAAEPAPEEISIRQLGRNAGLQDGFDEGYLRGRMDVLTSRPAPVFPLRQIHVLYITSGKEYPYAPVDDGIHETLRLLASNVTVANPSQSVAQLAAEIRPDLVLALDGWNLPLEQVDEIRSMGIRTALWLTDDPYYTDVTSGLVMHYDYIFTLELNCVDFYRQNGCANVHYLPFAAYTGYYRPLRDRAANRRNLSFVGSAFWNRVDFFRPILNELMDRGLYINGFWWERLFEPGAYPGRVEMDKWMGPQETAEVYSSSKIAINLHRAFNDVSVNNNAAMIEALSPNPRTFEIAASGTLQIVDARSDIARFYTPGVEIETFSSQEELLGKIDFYLNHEKERREIVLRALDRTLKEHTYTHRLNELLTVIFG</sequence>
<evidence type="ECO:0000313" key="4">
    <source>
        <dbReference type="Proteomes" id="UP000681162"/>
    </source>
</evidence>
<evidence type="ECO:0000256" key="1">
    <source>
        <dbReference type="SAM" id="MobiDB-lite"/>
    </source>
</evidence>
<comment type="caution">
    <text evidence="3">The sequence shown here is derived from an EMBL/GenBank/DDBJ whole genome shotgun (WGS) entry which is preliminary data.</text>
</comment>
<feature type="domain" description="Spore protein YkvP/CgeB glycosyl transferase-like" evidence="2">
    <location>
        <begin position="227"/>
        <end position="386"/>
    </location>
</feature>
<dbReference type="SUPFAM" id="SSF53756">
    <property type="entry name" value="UDP-Glycosyltransferase/glycogen phosphorylase"/>
    <property type="match status" value="1"/>
</dbReference>
<feature type="region of interest" description="Disordered" evidence="1">
    <location>
        <begin position="1"/>
        <end position="30"/>
    </location>
</feature>
<accession>A0A919XXQ0</accession>
<keyword evidence="4" id="KW-1185">Reference proteome</keyword>
<dbReference type="AlphaFoldDB" id="A0A919XXQ0"/>
<proteinExistence type="predicted"/>
<dbReference type="EMBL" id="BORR01000015">
    <property type="protein sequence ID" value="GIO38790.1"/>
    <property type="molecule type" value="Genomic_DNA"/>
</dbReference>
<name>A0A919XXQ0_9BACL</name>
<evidence type="ECO:0000259" key="2">
    <source>
        <dbReference type="Pfam" id="PF13524"/>
    </source>
</evidence>
<reference evidence="3 4" key="1">
    <citation type="submission" date="2021-03" db="EMBL/GenBank/DDBJ databases">
        <title>Antimicrobial resistance genes in bacteria isolated from Japanese honey, and their potential for conferring macrolide and lincosamide resistance in the American foulbrood pathogen Paenibacillus larvae.</title>
        <authorList>
            <person name="Okamoto M."/>
            <person name="Kumagai M."/>
            <person name="Kanamori H."/>
            <person name="Takamatsu D."/>
        </authorList>
    </citation>
    <scope>NUCLEOTIDE SEQUENCE [LARGE SCALE GENOMIC DNA]</scope>
    <source>
        <strain evidence="3 4">J41TS12</strain>
    </source>
</reference>
<gene>
    <name evidence="3" type="primary">cgeB_2</name>
    <name evidence="3" type="ORF">J41TS12_36510</name>
</gene>
<protein>
    <submittedName>
        <fullName evidence="3">Spore maturation protein</fullName>
    </submittedName>
</protein>
<dbReference type="InterPro" id="IPR055259">
    <property type="entry name" value="YkvP/CgeB_Glyco_trans-like"/>
</dbReference>